<dbReference type="Gene3D" id="3.40.50.850">
    <property type="entry name" value="Isochorismatase-like"/>
    <property type="match status" value="1"/>
</dbReference>
<protein>
    <submittedName>
        <fullName evidence="3">Nicotinamidase-related amidase</fullName>
    </submittedName>
</protein>
<dbReference type="InterPro" id="IPR036380">
    <property type="entry name" value="Isochorismatase-like_sf"/>
</dbReference>
<accession>A0ABU0MMI0</accession>
<evidence type="ECO:0000313" key="3">
    <source>
        <dbReference type="EMBL" id="MDQ0534683.1"/>
    </source>
</evidence>
<proteinExistence type="predicted"/>
<evidence type="ECO:0000313" key="4">
    <source>
        <dbReference type="Proteomes" id="UP001244552"/>
    </source>
</evidence>
<reference evidence="3 4" key="1">
    <citation type="submission" date="2023-07" db="EMBL/GenBank/DDBJ databases">
        <title>Genomic Encyclopedia of Type Strains, Phase IV (KMG-IV): sequencing the most valuable type-strain genomes for metagenomic binning, comparative biology and taxonomic classification.</title>
        <authorList>
            <person name="Goeker M."/>
        </authorList>
    </citation>
    <scope>NUCLEOTIDE SEQUENCE [LARGE SCALE GENOMIC DNA]</scope>
    <source>
        <strain evidence="3 4">DSM 19922</strain>
    </source>
</reference>
<dbReference type="RefSeq" id="WP_209983747.1">
    <property type="nucleotide sequence ID" value="NZ_JAGINO010000012.1"/>
</dbReference>
<sequence length="204" mass="22084">MSPSAIPVERTALLVCDLQNDFLHPDGAYGRAGQTAPEILALPERVKPLADLLRSRGGWVISTNFTLVPGRGGEPMISPHLKALRPFLAKGDFKPGSWGHRSVDALQPVDVEVEKIAYSAFYMSRLEWVLAKCGVERLLVCGIVTNGGVASTVREAHVRDFETIVLEDGTAAFTPQVHDVSIAALRPVCRVADIATMMEEVANP</sequence>
<comment type="caution">
    <text evidence="3">The sequence shown here is derived from an EMBL/GenBank/DDBJ whole genome shotgun (WGS) entry which is preliminary data.</text>
</comment>
<keyword evidence="1" id="KW-0378">Hydrolase</keyword>
<evidence type="ECO:0000259" key="2">
    <source>
        <dbReference type="Pfam" id="PF00857"/>
    </source>
</evidence>
<dbReference type="EMBL" id="JAUSVU010000013">
    <property type="protein sequence ID" value="MDQ0534683.1"/>
    <property type="molecule type" value="Genomic_DNA"/>
</dbReference>
<name>A0ABU0MMI0_9PROT</name>
<gene>
    <name evidence="3" type="ORF">QO018_003560</name>
</gene>
<feature type="domain" description="Isochorismatase-like" evidence="2">
    <location>
        <begin position="11"/>
        <end position="190"/>
    </location>
</feature>
<dbReference type="CDD" id="cd00431">
    <property type="entry name" value="cysteine_hydrolases"/>
    <property type="match status" value="1"/>
</dbReference>
<dbReference type="InterPro" id="IPR000868">
    <property type="entry name" value="Isochorismatase-like_dom"/>
</dbReference>
<evidence type="ECO:0000256" key="1">
    <source>
        <dbReference type="ARBA" id="ARBA00022801"/>
    </source>
</evidence>
<dbReference type="InterPro" id="IPR050272">
    <property type="entry name" value="Isochorismatase-like_hydrls"/>
</dbReference>
<dbReference type="SUPFAM" id="SSF52499">
    <property type="entry name" value="Isochorismatase-like hydrolases"/>
    <property type="match status" value="1"/>
</dbReference>
<dbReference type="PANTHER" id="PTHR43540">
    <property type="entry name" value="PEROXYUREIDOACRYLATE/UREIDOACRYLATE AMIDOHYDROLASE-RELATED"/>
    <property type="match status" value="1"/>
</dbReference>
<dbReference type="Pfam" id="PF00857">
    <property type="entry name" value="Isochorismatase"/>
    <property type="match status" value="1"/>
</dbReference>
<organism evidence="3 4">
    <name type="scientific">Azospirillum picis</name>
    <dbReference type="NCBI Taxonomy" id="488438"/>
    <lineage>
        <taxon>Bacteria</taxon>
        <taxon>Pseudomonadati</taxon>
        <taxon>Pseudomonadota</taxon>
        <taxon>Alphaproteobacteria</taxon>
        <taxon>Rhodospirillales</taxon>
        <taxon>Azospirillaceae</taxon>
        <taxon>Azospirillum</taxon>
    </lineage>
</organism>
<dbReference type="Proteomes" id="UP001244552">
    <property type="component" value="Unassembled WGS sequence"/>
</dbReference>
<keyword evidence="4" id="KW-1185">Reference proteome</keyword>